<sequence length="344" mass="39386">MQFHTELVPESLPHSIGLNSRIVTIGSCFAEVMGRRLADHKLTVLDNPFGTIFNPVSIVRLLTMALYGTPPDEDRYIERDGTWFHYDFHSSLWATNRDELRTLLIQTLAQTGLALREANFLFLTLGSAVVYRHIETGKVVANCHKMPGQLFEKYLYQIDHLRDELTLLLKILRKANPKLNVLLTVSPVRHTRDTLPINQVSKSTLRVIAHELTVWNNWVSYFPAYELMIDDLRDYRFYEADLIHPNALAHDYIFDKLAESAFDVELRDFIVQWSKLKKSLAHRPLYGNSPAHEQFLGRLLTQLESLSAQVDVSAELAAVRSRLKGGEQPESQSADRKDGEIEFA</sequence>
<protein>
    <submittedName>
        <fullName evidence="3">GSCFA domain-containing protein</fullName>
    </submittedName>
</protein>
<dbReference type="RefSeq" id="WP_248477237.1">
    <property type="nucleotide sequence ID" value="NZ_JALPRF010000002.1"/>
</dbReference>
<dbReference type="EMBL" id="JALPRF010000002">
    <property type="protein sequence ID" value="MCK8492624.1"/>
    <property type="molecule type" value="Genomic_DNA"/>
</dbReference>
<dbReference type="Pfam" id="PF08885">
    <property type="entry name" value="GSCFA"/>
    <property type="match status" value="1"/>
</dbReference>
<evidence type="ECO:0000259" key="2">
    <source>
        <dbReference type="Pfam" id="PF08885"/>
    </source>
</evidence>
<feature type="region of interest" description="Disordered" evidence="1">
    <location>
        <begin position="323"/>
        <end position="344"/>
    </location>
</feature>
<evidence type="ECO:0000313" key="3">
    <source>
        <dbReference type="EMBL" id="MCK8492624.1"/>
    </source>
</evidence>
<comment type="caution">
    <text evidence="3">The sequence shown here is derived from an EMBL/GenBank/DDBJ whole genome shotgun (WGS) entry which is preliminary data.</text>
</comment>
<dbReference type="InterPro" id="IPR036514">
    <property type="entry name" value="SGNH_hydro_sf"/>
</dbReference>
<feature type="compositionally biased region" description="Basic and acidic residues" evidence="1">
    <location>
        <begin position="333"/>
        <end position="344"/>
    </location>
</feature>
<dbReference type="CDD" id="cd00229">
    <property type="entry name" value="SGNH_hydrolase"/>
    <property type="match status" value="1"/>
</dbReference>
<evidence type="ECO:0000256" key="1">
    <source>
        <dbReference type="SAM" id="MobiDB-lite"/>
    </source>
</evidence>
<name>A0ABT0HKD6_9BACT</name>
<proteinExistence type="predicted"/>
<feature type="domain" description="GSCFA" evidence="2">
    <location>
        <begin position="21"/>
        <end position="256"/>
    </location>
</feature>
<keyword evidence="4" id="KW-1185">Reference proteome</keyword>
<gene>
    <name evidence="3" type="ORF">M0L20_12225</name>
</gene>
<dbReference type="Proteomes" id="UP001202180">
    <property type="component" value="Unassembled WGS sequence"/>
</dbReference>
<accession>A0ABT0HKD6</accession>
<dbReference type="Gene3D" id="3.40.50.1110">
    <property type="entry name" value="SGNH hydrolase"/>
    <property type="match status" value="1"/>
</dbReference>
<evidence type="ECO:0000313" key="4">
    <source>
        <dbReference type="Proteomes" id="UP001202180"/>
    </source>
</evidence>
<reference evidence="3 4" key="1">
    <citation type="submission" date="2022-04" db="EMBL/GenBank/DDBJ databases">
        <title>Spirosoma sp. strain RP8 genome sequencing and assembly.</title>
        <authorList>
            <person name="Jung Y."/>
        </authorList>
    </citation>
    <scope>NUCLEOTIDE SEQUENCE [LARGE SCALE GENOMIC DNA]</scope>
    <source>
        <strain evidence="3 4">RP8</strain>
    </source>
</reference>
<dbReference type="SUPFAM" id="SSF52266">
    <property type="entry name" value="SGNH hydrolase"/>
    <property type="match status" value="1"/>
</dbReference>
<organism evidence="3 4">
    <name type="scientific">Spirosoma liriopis</name>
    <dbReference type="NCBI Taxonomy" id="2937440"/>
    <lineage>
        <taxon>Bacteria</taxon>
        <taxon>Pseudomonadati</taxon>
        <taxon>Bacteroidota</taxon>
        <taxon>Cytophagia</taxon>
        <taxon>Cytophagales</taxon>
        <taxon>Cytophagaceae</taxon>
        <taxon>Spirosoma</taxon>
    </lineage>
</organism>
<dbReference type="InterPro" id="IPR014982">
    <property type="entry name" value="GSCFA"/>
</dbReference>